<dbReference type="InterPro" id="IPR021136">
    <property type="entry name" value="Flagellar_hook_control-like_C"/>
</dbReference>
<dbReference type="HOGENOM" id="CLU_030873_0_0_5"/>
<dbReference type="InterPro" id="IPR038610">
    <property type="entry name" value="FliK-like_C_sf"/>
</dbReference>
<evidence type="ECO:0000259" key="2">
    <source>
        <dbReference type="Pfam" id="PF02120"/>
    </source>
</evidence>
<proteinExistence type="predicted"/>
<name>Q07KR0_RHOP5</name>
<evidence type="ECO:0000313" key="3">
    <source>
        <dbReference type="EMBL" id="ABJ07474.1"/>
    </source>
</evidence>
<protein>
    <recommendedName>
        <fullName evidence="2">Flagellar hook-length control protein-like C-terminal domain-containing protein</fullName>
    </recommendedName>
</protein>
<dbReference type="KEGG" id="rpe:RPE_3544"/>
<dbReference type="EMBL" id="CP000463">
    <property type="protein sequence ID" value="ABJ07474.1"/>
    <property type="molecule type" value="Genomic_DNA"/>
</dbReference>
<feature type="region of interest" description="Disordered" evidence="1">
    <location>
        <begin position="284"/>
        <end position="303"/>
    </location>
</feature>
<dbReference type="AlphaFoldDB" id="Q07KR0"/>
<feature type="domain" description="Flagellar hook-length control protein-like C-terminal" evidence="2">
    <location>
        <begin position="487"/>
        <end position="564"/>
    </location>
</feature>
<evidence type="ECO:0000256" key="1">
    <source>
        <dbReference type="SAM" id="MobiDB-lite"/>
    </source>
</evidence>
<dbReference type="Pfam" id="PF02120">
    <property type="entry name" value="Flg_hook"/>
    <property type="match status" value="1"/>
</dbReference>
<organism evidence="3">
    <name type="scientific">Rhodopseudomonas palustris (strain BisA53)</name>
    <dbReference type="NCBI Taxonomy" id="316055"/>
    <lineage>
        <taxon>Bacteria</taxon>
        <taxon>Pseudomonadati</taxon>
        <taxon>Pseudomonadota</taxon>
        <taxon>Alphaproteobacteria</taxon>
        <taxon>Hyphomicrobiales</taxon>
        <taxon>Nitrobacteraceae</taxon>
        <taxon>Rhodopseudomonas</taxon>
    </lineage>
</organism>
<dbReference type="STRING" id="316055.RPE_3544"/>
<dbReference type="Gene3D" id="3.30.750.140">
    <property type="match status" value="1"/>
</dbReference>
<dbReference type="eggNOG" id="COG3144">
    <property type="taxonomic scope" value="Bacteria"/>
</dbReference>
<reference evidence="3" key="1">
    <citation type="submission" date="2006-09" db="EMBL/GenBank/DDBJ databases">
        <title>Complete sequence of Rhodopseudomonas palustris BisA53.</title>
        <authorList>
            <consortium name="US DOE Joint Genome Institute"/>
            <person name="Copeland A."/>
            <person name="Lucas S."/>
            <person name="Lapidus A."/>
            <person name="Barry K."/>
            <person name="Detter J.C."/>
            <person name="Glavina del Rio T."/>
            <person name="Hammon N."/>
            <person name="Israni S."/>
            <person name="Dalin E."/>
            <person name="Tice H."/>
            <person name="Pitluck S."/>
            <person name="Chain P."/>
            <person name="Malfatti S."/>
            <person name="Shin M."/>
            <person name="Vergez L."/>
            <person name="Schmutz J."/>
            <person name="Larimer F."/>
            <person name="Land M."/>
            <person name="Hauser L."/>
            <person name="Pelletier D.A."/>
            <person name="Kyrpides N."/>
            <person name="Kim E."/>
            <person name="Harwood C.S."/>
            <person name="Oda Y."/>
            <person name="Richardson P."/>
        </authorList>
    </citation>
    <scope>NUCLEOTIDE SEQUENCE [LARGE SCALE GENOMIC DNA]</scope>
    <source>
        <strain evidence="3">BisA53</strain>
    </source>
</reference>
<dbReference type="OrthoDB" id="7941698at2"/>
<sequence length="578" mass="58640">MSIAVNTTLPIVAAQTTGAITALQPGTVITARVLQVLDKGQVQIAIGNDTLAVRSEVPLQAGQTLKLAVSQTADGFRLAVLPQQTAATSTTLSNAATLGTSATLPQAVATLAADSAVSLASQLPLPSVAQSSALTSQETLAVSTAAQLAATKQNSLSPLFANLDAVDLSALPPKLQAAVAQVLAQRTSLDSTLTGATLKQAVQSSGLFLEASLASNATAKTSAGTPDLKAALIVLRQALTATLGATTTPQTTALTAQLNAGTLTAGATLATAPPLAGSFTTVLSPTLAPPTTTTTSPTTPATTTSQPIIAIVDETANQLLARQAATSANRAASGATLAALQETLQSNPLLAGQSARLLPGNAAMLSLVPLLSGAKPPLKSNDASPQATTSPPPIRGALPAVQPVAAATLVQHAPLEETTRKLLAETDAALARQTLLQVASLPDRTDAAAPRLDNTTARWAFEIPFLTPQGTAMAQFEISRESAANESEAAQRIWRAKFSLDVEPAGPVHAVVSLVGDKTSVKMWAERPATAAQLRAGAGQLIQALSRADLQPGEIVVRDGAPREAAAPSAGYFLDRAL</sequence>
<gene>
    <name evidence="3" type="ordered locus">RPE_3544</name>
</gene>
<accession>Q07KR0</accession>